<reference evidence="1" key="1">
    <citation type="submission" date="2022-06" db="EMBL/GenBank/DDBJ databases">
        <title>Uncovering the hologenomic basis of an extraordinary plant invasion.</title>
        <authorList>
            <person name="Bieker V.C."/>
            <person name="Martin M.D."/>
            <person name="Gilbert T."/>
            <person name="Hodgins K."/>
            <person name="Battlay P."/>
            <person name="Petersen B."/>
            <person name="Wilson J."/>
        </authorList>
    </citation>
    <scope>NUCLEOTIDE SEQUENCE</scope>
    <source>
        <strain evidence="1">AA19_3_7</strain>
        <tissue evidence="1">Leaf</tissue>
    </source>
</reference>
<dbReference type="Pfam" id="PF24904">
    <property type="entry name" value="RVE6"/>
    <property type="match status" value="1"/>
</dbReference>
<protein>
    <submittedName>
        <fullName evidence="1">Uncharacterized protein</fullName>
    </submittedName>
</protein>
<name>A0AAD5GJZ6_AMBAR</name>
<proteinExistence type="predicted"/>
<dbReference type="EMBL" id="JAMZMK010007155">
    <property type="protein sequence ID" value="KAI7745705.1"/>
    <property type="molecule type" value="Genomic_DNA"/>
</dbReference>
<evidence type="ECO:0000313" key="1">
    <source>
        <dbReference type="EMBL" id="KAI7745705.1"/>
    </source>
</evidence>
<keyword evidence="2" id="KW-1185">Reference proteome</keyword>
<dbReference type="AlphaFoldDB" id="A0AAD5GJZ6"/>
<comment type="caution">
    <text evidence="1">The sequence shown here is derived from an EMBL/GenBank/DDBJ whole genome shotgun (WGS) entry which is preliminary data.</text>
</comment>
<evidence type="ECO:0000313" key="2">
    <source>
        <dbReference type="Proteomes" id="UP001206925"/>
    </source>
</evidence>
<sequence>MVIERVVTSISYIVELLAAHVLVRHVPSDPDESVSEHVKIMEDINRWLYLAAAKVIQGNGWLVKQPVMPDFPIVYRFIGGIFDPNEANHLQNIKMMDPVDVETILDEMHGVLVWLGETRFVEIISAVYRAHVEHLGLKE</sequence>
<dbReference type="Proteomes" id="UP001206925">
    <property type="component" value="Unassembled WGS sequence"/>
</dbReference>
<organism evidence="1 2">
    <name type="scientific">Ambrosia artemisiifolia</name>
    <name type="common">Common ragweed</name>
    <dbReference type="NCBI Taxonomy" id="4212"/>
    <lineage>
        <taxon>Eukaryota</taxon>
        <taxon>Viridiplantae</taxon>
        <taxon>Streptophyta</taxon>
        <taxon>Embryophyta</taxon>
        <taxon>Tracheophyta</taxon>
        <taxon>Spermatophyta</taxon>
        <taxon>Magnoliopsida</taxon>
        <taxon>eudicotyledons</taxon>
        <taxon>Gunneridae</taxon>
        <taxon>Pentapetalae</taxon>
        <taxon>asterids</taxon>
        <taxon>campanulids</taxon>
        <taxon>Asterales</taxon>
        <taxon>Asteraceae</taxon>
        <taxon>Asteroideae</taxon>
        <taxon>Heliantheae alliance</taxon>
        <taxon>Heliantheae</taxon>
        <taxon>Ambrosia</taxon>
    </lineage>
</organism>
<gene>
    <name evidence="1" type="ORF">M8C21_026607</name>
</gene>
<accession>A0AAD5GJZ6</accession>